<dbReference type="Gene3D" id="3.40.525.10">
    <property type="entry name" value="CRAL-TRIO lipid binding domain"/>
    <property type="match status" value="1"/>
</dbReference>
<dbReference type="GO" id="GO:0016020">
    <property type="term" value="C:membrane"/>
    <property type="evidence" value="ECO:0007669"/>
    <property type="project" value="TreeGrafter"/>
</dbReference>
<dbReference type="EMBL" id="HBUF01303489">
    <property type="protein sequence ID" value="CAG6691580.1"/>
    <property type="molecule type" value="Transcribed_RNA"/>
</dbReference>
<dbReference type="Pfam" id="PF00650">
    <property type="entry name" value="CRAL_TRIO"/>
    <property type="match status" value="1"/>
</dbReference>
<dbReference type="Gene3D" id="1.10.8.20">
    <property type="entry name" value="N-terminal domain of phosphatidylinositol transfer protein sec14p"/>
    <property type="match status" value="1"/>
</dbReference>
<dbReference type="InterPro" id="IPR036865">
    <property type="entry name" value="CRAL-TRIO_dom_sf"/>
</dbReference>
<dbReference type="PANTHER" id="PTHR10174">
    <property type="entry name" value="ALPHA-TOCOPHEROL TRANSFER PROTEIN-RELATED"/>
    <property type="match status" value="1"/>
</dbReference>
<evidence type="ECO:0000259" key="1">
    <source>
        <dbReference type="PROSITE" id="PS50191"/>
    </source>
</evidence>
<dbReference type="InterPro" id="IPR036273">
    <property type="entry name" value="CRAL/TRIO_N_dom_sf"/>
</dbReference>
<dbReference type="PROSITE" id="PS50191">
    <property type="entry name" value="CRAL_TRIO"/>
    <property type="match status" value="1"/>
</dbReference>
<dbReference type="GO" id="GO:1902936">
    <property type="term" value="F:phosphatidylinositol bisphosphate binding"/>
    <property type="evidence" value="ECO:0007669"/>
    <property type="project" value="TreeGrafter"/>
</dbReference>
<proteinExistence type="predicted"/>
<dbReference type="SUPFAM" id="SSF52087">
    <property type="entry name" value="CRAL/TRIO domain"/>
    <property type="match status" value="1"/>
</dbReference>
<dbReference type="PANTHER" id="PTHR10174:SF130">
    <property type="entry name" value="ALPHA-TOCOPHEROL TRANSFER PROTEIN-LIKE"/>
    <property type="match status" value="1"/>
</dbReference>
<organism evidence="2">
    <name type="scientific">Cacopsylla melanoneura</name>
    <dbReference type="NCBI Taxonomy" id="428564"/>
    <lineage>
        <taxon>Eukaryota</taxon>
        <taxon>Metazoa</taxon>
        <taxon>Ecdysozoa</taxon>
        <taxon>Arthropoda</taxon>
        <taxon>Hexapoda</taxon>
        <taxon>Insecta</taxon>
        <taxon>Pterygota</taxon>
        <taxon>Neoptera</taxon>
        <taxon>Paraneoptera</taxon>
        <taxon>Hemiptera</taxon>
        <taxon>Sternorrhyncha</taxon>
        <taxon>Psylloidea</taxon>
        <taxon>Psyllidae</taxon>
        <taxon>Psyllinae</taxon>
        <taxon>Cacopsylla</taxon>
    </lineage>
</organism>
<accession>A0A8D8ZHB3</accession>
<dbReference type="Gene3D" id="1.20.5.1200">
    <property type="entry name" value="Alpha-tocopherol transfer"/>
    <property type="match status" value="1"/>
</dbReference>
<dbReference type="EMBL" id="HBUF01303491">
    <property type="protein sequence ID" value="CAG6691584.1"/>
    <property type="molecule type" value="Transcribed_RNA"/>
</dbReference>
<dbReference type="SUPFAM" id="SSF46938">
    <property type="entry name" value="CRAL/TRIO N-terminal domain"/>
    <property type="match status" value="1"/>
</dbReference>
<dbReference type="PRINTS" id="PR00180">
    <property type="entry name" value="CRETINALDHBP"/>
</dbReference>
<sequence length="314" mass="36724">MRFISNKNVDPSMVKHEAEEEWDSLGEVCYPNPDPLDIDKDWMLKAEMELHETPEIARNNMKALKDLLLSDPNLHSRTDDVFLMAFLRARKHDVDKTYSLIKGFYEMKLKAPEFYRDCLPSERRHIYDMDFFAMLPTCDRLGRKVCVLYPGKMDFSKISLEEVFQIGTTVFEIALCDPTLQISGAVCIIDMCDFGVYQQAKLATPKCAWQISNCIQEKIPLRVKNIHIVNQPFYFNALYAIFKPFLKQKLRRRINLHGTSMKSLHKHIAPECLPQEWGGKLPPYNAKPMTKLVLQHEDKLINWRQYGYKKEIKN</sequence>
<dbReference type="InterPro" id="IPR001251">
    <property type="entry name" value="CRAL-TRIO_dom"/>
</dbReference>
<name>A0A8D8ZHB3_9HEMI</name>
<dbReference type="SMART" id="SM01100">
    <property type="entry name" value="CRAL_TRIO_N"/>
    <property type="match status" value="1"/>
</dbReference>
<protein>
    <submittedName>
        <fullName evidence="2">Clavesin-2</fullName>
    </submittedName>
</protein>
<dbReference type="CDD" id="cd00170">
    <property type="entry name" value="SEC14"/>
    <property type="match status" value="1"/>
</dbReference>
<dbReference type="SMART" id="SM00516">
    <property type="entry name" value="SEC14"/>
    <property type="match status" value="1"/>
</dbReference>
<reference evidence="2" key="1">
    <citation type="submission" date="2021-05" db="EMBL/GenBank/DDBJ databases">
        <authorList>
            <person name="Alioto T."/>
            <person name="Alioto T."/>
            <person name="Gomez Garrido J."/>
        </authorList>
    </citation>
    <scope>NUCLEOTIDE SEQUENCE</scope>
</reference>
<dbReference type="InterPro" id="IPR011074">
    <property type="entry name" value="CRAL/TRIO_N_dom"/>
</dbReference>
<dbReference type="EMBL" id="HBUF01303488">
    <property type="protein sequence ID" value="CAG6691578.1"/>
    <property type="molecule type" value="Transcribed_RNA"/>
</dbReference>
<dbReference type="EMBL" id="HBUF01507765">
    <property type="protein sequence ID" value="CAG6746047.1"/>
    <property type="molecule type" value="Transcribed_RNA"/>
</dbReference>
<evidence type="ECO:0000313" key="2">
    <source>
        <dbReference type="EMBL" id="CAG6746046.1"/>
    </source>
</evidence>
<dbReference type="EMBL" id="HBUF01507764">
    <property type="protein sequence ID" value="CAG6746046.1"/>
    <property type="molecule type" value="Transcribed_RNA"/>
</dbReference>
<feature type="domain" description="CRAL-TRIO" evidence="1">
    <location>
        <begin position="119"/>
        <end position="285"/>
    </location>
</feature>
<dbReference type="AlphaFoldDB" id="A0A8D8ZHB3"/>